<keyword evidence="2" id="KW-1185">Reference proteome</keyword>
<protein>
    <submittedName>
        <fullName evidence="1">Uncharacterized protein</fullName>
    </submittedName>
</protein>
<accession>A0A7X3MFW5</accession>
<evidence type="ECO:0000313" key="1">
    <source>
        <dbReference type="EMBL" id="MXP75530.1"/>
    </source>
</evidence>
<organism evidence="1 2">
    <name type="scientific">Sporofaciens musculi</name>
    <dbReference type="NCBI Taxonomy" id="2681861"/>
    <lineage>
        <taxon>Bacteria</taxon>
        <taxon>Bacillati</taxon>
        <taxon>Bacillota</taxon>
        <taxon>Clostridia</taxon>
        <taxon>Lachnospirales</taxon>
        <taxon>Lachnospiraceae</taxon>
        <taxon>Sporofaciens</taxon>
    </lineage>
</organism>
<reference evidence="1 2" key="1">
    <citation type="submission" date="2019-12" db="EMBL/GenBank/DDBJ databases">
        <title>Sporaefaciens musculi gen. nov., sp. nov., a novel bacterium isolated from the caecum of an obese mouse.</title>
        <authorList>
            <person name="Rasmussen T.S."/>
            <person name="Streidl T."/>
            <person name="Hitch T.C.A."/>
            <person name="Wortmann E."/>
            <person name="Deptula P."/>
            <person name="Hansen M."/>
            <person name="Nielsen D.S."/>
            <person name="Clavel T."/>
            <person name="Vogensen F.K."/>
        </authorList>
    </citation>
    <scope>NUCLEOTIDE SEQUENCE [LARGE SCALE GENOMIC DNA]</scope>
    <source>
        <strain evidence="1 2">WCA-9-b2</strain>
    </source>
</reference>
<dbReference type="EMBL" id="WUQX01000001">
    <property type="protein sequence ID" value="MXP75530.1"/>
    <property type="molecule type" value="Genomic_DNA"/>
</dbReference>
<comment type="caution">
    <text evidence="1">The sequence shown here is derived from an EMBL/GenBank/DDBJ whole genome shotgun (WGS) entry which is preliminary data.</text>
</comment>
<evidence type="ECO:0000313" key="2">
    <source>
        <dbReference type="Proteomes" id="UP000460412"/>
    </source>
</evidence>
<gene>
    <name evidence="1" type="ORF">GN277_09075</name>
</gene>
<proteinExistence type="predicted"/>
<sequence>MLFEKEIKEAQEKLHKKSYYVSNMSEPYNDCYEVSDGNNNIMIDYLSVAQHIQLSNMIYQADRTTIQTKGGKQYEKIY</sequence>
<dbReference type="Proteomes" id="UP000460412">
    <property type="component" value="Unassembled WGS sequence"/>
</dbReference>
<name>A0A7X3MFW5_9FIRM</name>
<dbReference type="AlphaFoldDB" id="A0A7X3MFW5"/>
<dbReference type="RefSeq" id="WP_159750780.1">
    <property type="nucleotide sequence ID" value="NZ_CATIFW010000148.1"/>
</dbReference>